<name>A0A1H0K048_9PSEU</name>
<dbReference type="InterPro" id="IPR036514">
    <property type="entry name" value="SGNH_hydro_sf"/>
</dbReference>
<accession>A0A1H0K048</accession>
<dbReference type="Pfam" id="PF13472">
    <property type="entry name" value="Lipase_GDSL_2"/>
    <property type="match status" value="1"/>
</dbReference>
<dbReference type="PANTHER" id="PTHR43784">
    <property type="entry name" value="GDSL-LIKE LIPASE/ACYLHYDROLASE, PUTATIVE (AFU_ORTHOLOGUE AFUA_2G00820)-RELATED"/>
    <property type="match status" value="1"/>
</dbReference>
<dbReference type="InterPro" id="IPR013830">
    <property type="entry name" value="SGNH_hydro"/>
</dbReference>
<dbReference type="OrthoDB" id="3465773at2"/>
<evidence type="ECO:0000259" key="2">
    <source>
        <dbReference type="Pfam" id="PF13472"/>
    </source>
</evidence>
<evidence type="ECO:0000313" key="4">
    <source>
        <dbReference type="Proteomes" id="UP000199651"/>
    </source>
</evidence>
<dbReference type="Proteomes" id="UP000199651">
    <property type="component" value="Unassembled WGS sequence"/>
</dbReference>
<reference evidence="4" key="1">
    <citation type="submission" date="2016-10" db="EMBL/GenBank/DDBJ databases">
        <authorList>
            <person name="Varghese N."/>
            <person name="Submissions S."/>
        </authorList>
    </citation>
    <scope>NUCLEOTIDE SEQUENCE [LARGE SCALE GENOMIC DNA]</scope>
    <source>
        <strain evidence="4">IBRC-M 10655</strain>
    </source>
</reference>
<sequence>MNAYTSFVALGDSFTEGMSDDLPDGTCRGWADLVADRLAASTPGFRYANLAVRGKLVRQIVDEQVAPAVAMAPDLVSFAGGMNDVLRPGCDVGAVAAKIIHAAEELSGAAKQLVLFRVVDPTARMRGSARLMPRINRLLAVVDELAEKHSAIVVDLFSAKVFDSPALWAEDRIHLNAEGHRRVAEATLQALGHEPEFDWAGPVPPMAPASVASRVRSDLRWARQHLGPWIGRRLTGRSSGDGRAPKRPELSPFA</sequence>
<feature type="region of interest" description="Disordered" evidence="1">
    <location>
        <begin position="232"/>
        <end position="254"/>
    </location>
</feature>
<evidence type="ECO:0000256" key="1">
    <source>
        <dbReference type="SAM" id="MobiDB-lite"/>
    </source>
</evidence>
<dbReference type="PANTHER" id="PTHR43784:SF2">
    <property type="entry name" value="GDSL-LIKE LIPASE_ACYLHYDROLASE, PUTATIVE (AFU_ORTHOLOGUE AFUA_2G00820)-RELATED"/>
    <property type="match status" value="1"/>
</dbReference>
<organism evidence="3 4">
    <name type="scientific">Actinokineospora alba</name>
    <dbReference type="NCBI Taxonomy" id="504798"/>
    <lineage>
        <taxon>Bacteria</taxon>
        <taxon>Bacillati</taxon>
        <taxon>Actinomycetota</taxon>
        <taxon>Actinomycetes</taxon>
        <taxon>Pseudonocardiales</taxon>
        <taxon>Pseudonocardiaceae</taxon>
        <taxon>Actinokineospora</taxon>
    </lineage>
</organism>
<dbReference type="Gene3D" id="3.40.50.1110">
    <property type="entry name" value="SGNH hydrolase"/>
    <property type="match status" value="1"/>
</dbReference>
<dbReference type="EMBL" id="FNJB01000003">
    <property type="protein sequence ID" value="SDO49051.1"/>
    <property type="molecule type" value="Genomic_DNA"/>
</dbReference>
<feature type="compositionally biased region" description="Basic and acidic residues" evidence="1">
    <location>
        <begin position="243"/>
        <end position="254"/>
    </location>
</feature>
<gene>
    <name evidence="3" type="ORF">SAMN05192558_103276</name>
</gene>
<evidence type="ECO:0000313" key="3">
    <source>
        <dbReference type="EMBL" id="SDO49051.1"/>
    </source>
</evidence>
<dbReference type="STRING" id="504798.SAMN05421871_102773"/>
<keyword evidence="4" id="KW-1185">Reference proteome</keyword>
<dbReference type="InterPro" id="IPR053140">
    <property type="entry name" value="GDSL_Rv0518-like"/>
</dbReference>
<feature type="domain" description="SGNH hydrolase-type esterase" evidence="2">
    <location>
        <begin position="9"/>
        <end position="182"/>
    </location>
</feature>
<dbReference type="SUPFAM" id="SSF52266">
    <property type="entry name" value="SGNH hydrolase"/>
    <property type="match status" value="1"/>
</dbReference>
<dbReference type="AlphaFoldDB" id="A0A1H0K048"/>
<protein>
    <submittedName>
        <fullName evidence="3">Lysophospholipase L1</fullName>
    </submittedName>
</protein>
<dbReference type="RefSeq" id="WP_091372027.1">
    <property type="nucleotide sequence ID" value="NZ_FNDV01000002.1"/>
</dbReference>
<proteinExistence type="predicted"/>
<dbReference type="CDD" id="cd01832">
    <property type="entry name" value="SGNH_hydrolase_like_1"/>
    <property type="match status" value="1"/>
</dbReference>